<dbReference type="InterPro" id="IPR036412">
    <property type="entry name" value="HAD-like_sf"/>
</dbReference>
<dbReference type="Gene3D" id="3.40.50.1000">
    <property type="entry name" value="HAD superfamily/HAD-like"/>
    <property type="match status" value="2"/>
</dbReference>
<dbReference type="AlphaFoldDB" id="A0AAJ5ZHL9"/>
<dbReference type="GO" id="GO:0005737">
    <property type="term" value="C:cytoplasm"/>
    <property type="evidence" value="ECO:0007669"/>
    <property type="project" value="TreeGrafter"/>
</dbReference>
<dbReference type="RefSeq" id="WP_342823345.1">
    <property type="nucleotide sequence ID" value="NZ_CP046146.1"/>
</dbReference>
<accession>A0AAJ5ZHL9</accession>
<dbReference type="InterPro" id="IPR006357">
    <property type="entry name" value="HAD-SF_hydro_IIA"/>
</dbReference>
<keyword evidence="3" id="KW-1185">Reference proteome</keyword>
<sequence length="301" mass="32924">MEERFQPSDRRLILPTRTPTLTDISSLIDQYDALFFDSFGVLIDGVDALPGAVDLVNRMNTNGVNYFVVTNDASVSLESRVKTFAAKGFEIPQDRIINSGSQITGYFSENSLHGAPTLVLGTQDARDYTTEAGGRLVELEDDEEPDVVVVGHSGPHDWESTLEKLLELFSRRFQQNNPVRLVLPNPDFIYPNGPGNFGFGAAAFVNLLEQALERLHGSHESLIASKLGKPFMPIFAAAVERAGTNHAVMIGDQLETDILGANTAGIDSAVVTTGINRRISPEEFEDVDDELTPRYILASLV</sequence>
<evidence type="ECO:0000313" key="1">
    <source>
        <dbReference type="EMBL" id="MDG0865718.1"/>
    </source>
</evidence>
<dbReference type="GO" id="GO:0016791">
    <property type="term" value="F:phosphatase activity"/>
    <property type="evidence" value="ECO:0007669"/>
    <property type="project" value="TreeGrafter"/>
</dbReference>
<reference evidence="3 4" key="1">
    <citation type="submission" date="2019-11" db="EMBL/GenBank/DDBJ databases">
        <authorList>
            <person name="Cho J.-C."/>
        </authorList>
    </citation>
    <scope>NUCLEOTIDE SEQUENCE [LARGE SCALE GENOMIC DNA]</scope>
    <source>
        <strain evidence="2 3">JH1073</strain>
        <strain evidence="1 4">JH702</strain>
    </source>
</reference>
<evidence type="ECO:0000313" key="4">
    <source>
        <dbReference type="Proteomes" id="UP001321249"/>
    </source>
</evidence>
<organism evidence="2 3">
    <name type="scientific">Candidatus Lucifugimonas marina</name>
    <dbReference type="NCBI Taxonomy" id="3038979"/>
    <lineage>
        <taxon>Bacteria</taxon>
        <taxon>Bacillati</taxon>
        <taxon>Chloroflexota</taxon>
        <taxon>Dehalococcoidia</taxon>
        <taxon>SAR202 cluster</taxon>
        <taxon>Candidatus Lucifugimonadales</taxon>
        <taxon>Candidatus Lucifugimonadaceae</taxon>
        <taxon>Candidatus Lucifugimonas</taxon>
    </lineage>
</organism>
<dbReference type="PANTHER" id="PTHR19288">
    <property type="entry name" value="4-NITROPHENYLPHOSPHATASE-RELATED"/>
    <property type="match status" value="1"/>
</dbReference>
<evidence type="ECO:0000313" key="3">
    <source>
        <dbReference type="Proteomes" id="UP001219901"/>
    </source>
</evidence>
<dbReference type="Pfam" id="PF13242">
    <property type="entry name" value="Hydrolase_like"/>
    <property type="match status" value="1"/>
</dbReference>
<dbReference type="EMBL" id="WMBE01000001">
    <property type="protein sequence ID" value="MDG0865718.1"/>
    <property type="molecule type" value="Genomic_DNA"/>
</dbReference>
<keyword evidence="2" id="KW-0378">Hydrolase</keyword>
<dbReference type="Proteomes" id="UP001321249">
    <property type="component" value="Unassembled WGS sequence"/>
</dbReference>
<proteinExistence type="predicted"/>
<reference evidence="3" key="3">
    <citation type="submission" date="2023-06" db="EMBL/GenBank/DDBJ databases">
        <title>Pangenomics reveal diversification of enzyme families and niche specialization in globally abundant SAR202 bacteria.</title>
        <authorList>
            <person name="Saw J.H.W."/>
        </authorList>
    </citation>
    <scope>NUCLEOTIDE SEQUENCE [LARGE SCALE GENOMIC DNA]</scope>
    <source>
        <strain evidence="3">JH1073</strain>
    </source>
</reference>
<evidence type="ECO:0000313" key="2">
    <source>
        <dbReference type="EMBL" id="WFG39540.1"/>
    </source>
</evidence>
<dbReference type="EMBL" id="CP046147">
    <property type="protein sequence ID" value="WFG39540.1"/>
    <property type="molecule type" value="Genomic_DNA"/>
</dbReference>
<dbReference type="PANTHER" id="PTHR19288:SF90">
    <property type="entry name" value="OS08G0542600 PROTEIN"/>
    <property type="match status" value="1"/>
</dbReference>
<reference evidence="2" key="2">
    <citation type="journal article" date="2023" name="Nat. Commun.">
        <title>Cultivation of marine bacteria of the SAR202 clade.</title>
        <authorList>
            <person name="Lim Y."/>
            <person name="Seo J.H."/>
            <person name="Giovannoni S.J."/>
            <person name="Kang I."/>
            <person name="Cho J.C."/>
        </authorList>
    </citation>
    <scope>NUCLEOTIDE SEQUENCE</scope>
    <source>
        <strain evidence="2">JH1073</strain>
    </source>
</reference>
<gene>
    <name evidence="1" type="ORF">GKO46_01345</name>
    <name evidence="2" type="ORF">GKO48_07880</name>
</gene>
<dbReference type="Pfam" id="PF13344">
    <property type="entry name" value="Hydrolase_6"/>
    <property type="match status" value="1"/>
</dbReference>
<dbReference type="NCBIfam" id="TIGR01460">
    <property type="entry name" value="HAD-SF-IIA"/>
    <property type="match status" value="1"/>
</dbReference>
<dbReference type="InterPro" id="IPR006439">
    <property type="entry name" value="HAD-SF_hydro_IA"/>
</dbReference>
<dbReference type="InterPro" id="IPR023214">
    <property type="entry name" value="HAD_sf"/>
</dbReference>
<dbReference type="SUPFAM" id="SSF56784">
    <property type="entry name" value="HAD-like"/>
    <property type="match status" value="1"/>
</dbReference>
<dbReference type="NCBIfam" id="TIGR01549">
    <property type="entry name" value="HAD-SF-IA-v1"/>
    <property type="match status" value="1"/>
</dbReference>
<name>A0AAJ5ZHL9_9CHLR</name>
<dbReference type="Proteomes" id="UP001219901">
    <property type="component" value="Chromosome"/>
</dbReference>
<protein>
    <submittedName>
        <fullName evidence="2">HAD-IIA family hydrolase</fullName>
    </submittedName>
</protein>